<keyword evidence="2" id="KW-1185">Reference proteome</keyword>
<evidence type="ECO:0000313" key="1">
    <source>
        <dbReference type="EMBL" id="KAI3815953.1"/>
    </source>
</evidence>
<proteinExistence type="predicted"/>
<name>A0ACB9J7P0_9ASTR</name>
<sequence length="179" mass="20576">MGRRISIVNFQSCIIPLIALRDEPTREESPLVYHLDVAAMYPNIILTNRLQAYKRGLDKPVTETREAGICMRKNPFYVDTVRSGNPIKIQEAQDMVVLYDSLQLAHNCILNSFYRYVMRKGARWYSMEMAGVVTYTGTKIIQNAHLLVKKIGRHLELDTDVDVAVNNTGNFVRCCEMFR</sequence>
<reference evidence="1 2" key="2">
    <citation type="journal article" date="2022" name="Mol. Ecol. Resour.">
        <title>The genomes of chicory, endive, great burdock and yacon provide insights into Asteraceae paleo-polyploidization history and plant inulin production.</title>
        <authorList>
            <person name="Fan W."/>
            <person name="Wang S."/>
            <person name="Wang H."/>
            <person name="Wang A."/>
            <person name="Jiang F."/>
            <person name="Liu H."/>
            <person name="Zhao H."/>
            <person name="Xu D."/>
            <person name="Zhang Y."/>
        </authorList>
    </citation>
    <scope>NUCLEOTIDE SEQUENCE [LARGE SCALE GENOMIC DNA]</scope>
    <source>
        <strain evidence="2">cv. Yunnan</strain>
        <tissue evidence="1">Leaves</tissue>
    </source>
</reference>
<reference evidence="2" key="1">
    <citation type="journal article" date="2022" name="Mol. Ecol. Resour.">
        <title>The genomes of chicory, endive, great burdock and yacon provide insights into Asteraceae palaeo-polyploidization history and plant inulin production.</title>
        <authorList>
            <person name="Fan W."/>
            <person name="Wang S."/>
            <person name="Wang H."/>
            <person name="Wang A."/>
            <person name="Jiang F."/>
            <person name="Liu H."/>
            <person name="Zhao H."/>
            <person name="Xu D."/>
            <person name="Zhang Y."/>
        </authorList>
    </citation>
    <scope>NUCLEOTIDE SEQUENCE [LARGE SCALE GENOMIC DNA]</scope>
    <source>
        <strain evidence="2">cv. Yunnan</strain>
    </source>
</reference>
<accession>A0ACB9J7P0</accession>
<organism evidence="1 2">
    <name type="scientific">Smallanthus sonchifolius</name>
    <dbReference type="NCBI Taxonomy" id="185202"/>
    <lineage>
        <taxon>Eukaryota</taxon>
        <taxon>Viridiplantae</taxon>
        <taxon>Streptophyta</taxon>
        <taxon>Embryophyta</taxon>
        <taxon>Tracheophyta</taxon>
        <taxon>Spermatophyta</taxon>
        <taxon>Magnoliopsida</taxon>
        <taxon>eudicotyledons</taxon>
        <taxon>Gunneridae</taxon>
        <taxon>Pentapetalae</taxon>
        <taxon>asterids</taxon>
        <taxon>campanulids</taxon>
        <taxon>Asterales</taxon>
        <taxon>Asteraceae</taxon>
        <taxon>Asteroideae</taxon>
        <taxon>Heliantheae alliance</taxon>
        <taxon>Millerieae</taxon>
        <taxon>Smallanthus</taxon>
    </lineage>
</organism>
<dbReference type="Proteomes" id="UP001056120">
    <property type="component" value="Linkage Group LG05"/>
</dbReference>
<evidence type="ECO:0000313" key="2">
    <source>
        <dbReference type="Proteomes" id="UP001056120"/>
    </source>
</evidence>
<gene>
    <name evidence="1" type="ORF">L1987_15637</name>
</gene>
<comment type="caution">
    <text evidence="1">The sequence shown here is derived from an EMBL/GenBank/DDBJ whole genome shotgun (WGS) entry which is preliminary data.</text>
</comment>
<protein>
    <submittedName>
        <fullName evidence="1">Uncharacterized protein</fullName>
    </submittedName>
</protein>
<dbReference type="EMBL" id="CM042022">
    <property type="protein sequence ID" value="KAI3815953.1"/>
    <property type="molecule type" value="Genomic_DNA"/>
</dbReference>